<dbReference type="Ensembl" id="ENSSDUT00000007533.1">
    <property type="protein sequence ID" value="ENSSDUP00000007394.1"/>
    <property type="gene ID" value="ENSSDUG00000005244.1"/>
</dbReference>
<evidence type="ECO:0000259" key="12">
    <source>
        <dbReference type="SMART" id="SM01363"/>
    </source>
</evidence>
<dbReference type="SMART" id="SM01365">
    <property type="entry name" value="Op_neuropeptide"/>
    <property type="match status" value="1"/>
</dbReference>
<accession>A0A3B4TMB6</accession>
<dbReference type="PRINTS" id="PR00383">
    <property type="entry name" value="MELANOCORTIN"/>
</dbReference>
<dbReference type="SMART" id="SM01363">
    <property type="entry name" value="ACTH_domain"/>
    <property type="match status" value="2"/>
</dbReference>
<dbReference type="SMART" id="SM01364">
    <property type="entry name" value="NPP"/>
    <property type="match status" value="1"/>
</dbReference>
<dbReference type="InterPro" id="IPR013531">
    <property type="entry name" value="Mcrtin_ACTH_cent"/>
</dbReference>
<comment type="similarity">
    <text evidence="4">Belongs to the POMC family.</text>
</comment>
<feature type="region of interest" description="Disordered" evidence="10">
    <location>
        <begin position="57"/>
        <end position="88"/>
    </location>
</feature>
<evidence type="ECO:0000259" key="14">
    <source>
        <dbReference type="SMART" id="SM01365"/>
    </source>
</evidence>
<dbReference type="InterPro" id="IPR013593">
    <property type="entry name" value="Melanocortin_N"/>
</dbReference>
<evidence type="ECO:0000256" key="6">
    <source>
        <dbReference type="ARBA" id="ARBA00022685"/>
    </source>
</evidence>
<keyword evidence="5" id="KW-0964">Secreted</keyword>
<dbReference type="GO" id="GO:0005184">
    <property type="term" value="F:neuropeptide hormone activity"/>
    <property type="evidence" value="ECO:0007669"/>
    <property type="project" value="TreeGrafter"/>
</dbReference>
<dbReference type="GeneTree" id="ENSGT00390000016811"/>
<evidence type="ECO:0000256" key="11">
    <source>
        <dbReference type="SAM" id="SignalP"/>
    </source>
</evidence>
<organism evidence="15 16">
    <name type="scientific">Seriola dumerili</name>
    <name type="common">Greater amberjack</name>
    <name type="synonym">Caranx dumerili</name>
    <dbReference type="NCBI Taxonomy" id="41447"/>
    <lineage>
        <taxon>Eukaryota</taxon>
        <taxon>Metazoa</taxon>
        <taxon>Chordata</taxon>
        <taxon>Craniata</taxon>
        <taxon>Vertebrata</taxon>
        <taxon>Euteleostomi</taxon>
        <taxon>Actinopterygii</taxon>
        <taxon>Neopterygii</taxon>
        <taxon>Teleostei</taxon>
        <taxon>Neoteleostei</taxon>
        <taxon>Acanthomorphata</taxon>
        <taxon>Carangaria</taxon>
        <taxon>Carangiformes</taxon>
        <taxon>Carangidae</taxon>
        <taxon>Seriola</taxon>
    </lineage>
</organism>
<dbReference type="InterPro" id="IPR001941">
    <property type="entry name" value="PMOC"/>
</dbReference>
<reference evidence="15" key="1">
    <citation type="submission" date="2025-08" db="UniProtKB">
        <authorList>
            <consortium name="Ensembl"/>
        </authorList>
    </citation>
    <scope>IDENTIFICATION</scope>
</reference>
<evidence type="ECO:0000256" key="4">
    <source>
        <dbReference type="ARBA" id="ARBA00005832"/>
    </source>
</evidence>
<feature type="chain" id="PRO_5017339477" evidence="11">
    <location>
        <begin position="19"/>
        <end position="218"/>
    </location>
</feature>
<evidence type="ECO:0000256" key="5">
    <source>
        <dbReference type="ARBA" id="ARBA00022525"/>
    </source>
</evidence>
<dbReference type="InterPro" id="IPR013532">
    <property type="entry name" value="Opioid_neuropept"/>
</dbReference>
<evidence type="ECO:0000259" key="13">
    <source>
        <dbReference type="SMART" id="SM01364"/>
    </source>
</evidence>
<dbReference type="Pfam" id="PF08035">
    <property type="entry name" value="Op_neuropeptide"/>
    <property type="match status" value="1"/>
</dbReference>
<evidence type="ECO:0000313" key="16">
    <source>
        <dbReference type="Proteomes" id="UP000261420"/>
    </source>
</evidence>
<keyword evidence="8 11" id="KW-0732">Signal</keyword>
<feature type="signal peptide" evidence="11">
    <location>
        <begin position="1"/>
        <end position="18"/>
    </location>
</feature>
<dbReference type="InterPro" id="IPR050878">
    <property type="entry name" value="POMC-derived_peptides"/>
</dbReference>
<keyword evidence="6" id="KW-0165">Cleavage on pair of basic residues</keyword>
<feature type="domain" description="Pro-opiomelanocortin N-terminal" evidence="13">
    <location>
        <begin position="22"/>
        <end position="66"/>
    </location>
</feature>
<evidence type="ECO:0000256" key="8">
    <source>
        <dbReference type="ARBA" id="ARBA00022729"/>
    </source>
</evidence>
<dbReference type="OMA" id="EASSMEC"/>
<dbReference type="AlphaFoldDB" id="A0A3B4TMB6"/>
<feature type="domain" description="Opiodes neuropeptide" evidence="14">
    <location>
        <begin position="174"/>
        <end position="204"/>
    </location>
</feature>
<comment type="subcellular location">
    <subcellularLocation>
        <location evidence="3">Secreted</location>
    </subcellularLocation>
</comment>
<dbReference type="PANTHER" id="PTHR11416:SF7">
    <property type="entry name" value="PRO-OPIOMELANOCORTIN"/>
    <property type="match status" value="1"/>
</dbReference>
<keyword evidence="9" id="KW-0257">Endorphin</keyword>
<evidence type="ECO:0000256" key="3">
    <source>
        <dbReference type="ARBA" id="ARBA00004613"/>
    </source>
</evidence>
<comment type="function">
    <text evidence="2">Endogenous opiate.</text>
</comment>
<evidence type="ECO:0000256" key="9">
    <source>
        <dbReference type="ARBA" id="ARBA00023205"/>
    </source>
</evidence>
<dbReference type="Proteomes" id="UP000261420">
    <property type="component" value="Unplaced"/>
</dbReference>
<evidence type="ECO:0000256" key="10">
    <source>
        <dbReference type="SAM" id="MobiDB-lite"/>
    </source>
</evidence>
<dbReference type="Pfam" id="PF00976">
    <property type="entry name" value="ACTH_domain"/>
    <property type="match status" value="2"/>
</dbReference>
<keyword evidence="16" id="KW-1185">Reference proteome</keyword>
<name>A0A3B4TMB6_SERDU</name>
<dbReference type="GO" id="GO:0007218">
    <property type="term" value="P:neuropeptide signaling pathway"/>
    <property type="evidence" value="ECO:0007669"/>
    <property type="project" value="UniProtKB-KW"/>
</dbReference>
<sequence length="218" mass="24693">MCPAWLLVAVVVVDVARGAVSQCWEHPSCHDLSSESSMMECIQLCHSDLTAETPIIPGNAHLQPPPLSDPSSFILPSSSSSSPQAKRSYSMEHFRWGKPVGRKRRPVKVYTSNGVEEESAEVFPGEMRRRELASELLAAAEEEEQQQLSDGEKKDGSYKMKHFRWSGPPANKRYGGFMKSWDERSQRPLLTLFKNVINKDGQQQKRTEQHQHRFLLPC</sequence>
<evidence type="ECO:0000313" key="15">
    <source>
        <dbReference type="Ensembl" id="ENSSDUP00000007394.1"/>
    </source>
</evidence>
<evidence type="ECO:0000256" key="7">
    <source>
        <dbReference type="ARBA" id="ARBA00022702"/>
    </source>
</evidence>
<feature type="domain" description="Pro-opiomelanocortin/corticotropin ACTH central region" evidence="12">
    <location>
        <begin position="88"/>
        <end position="127"/>
    </location>
</feature>
<dbReference type="GO" id="GO:0005576">
    <property type="term" value="C:extracellular region"/>
    <property type="evidence" value="ECO:0007669"/>
    <property type="project" value="UniProtKB-SubCell"/>
</dbReference>
<proteinExistence type="inferred from homology"/>
<dbReference type="Pfam" id="PF08384">
    <property type="entry name" value="NPP"/>
    <property type="match status" value="1"/>
</dbReference>
<keyword evidence="7" id="KW-0372">Hormone</keyword>
<feature type="region of interest" description="Disordered" evidence="10">
    <location>
        <begin position="141"/>
        <end position="164"/>
    </location>
</feature>
<feature type="compositionally biased region" description="Low complexity" evidence="10">
    <location>
        <begin position="69"/>
        <end position="83"/>
    </location>
</feature>
<dbReference type="STRING" id="41447.ENSSDUP00000007394"/>
<feature type="domain" description="Pro-opiomelanocortin/corticotropin ACTH central region" evidence="12">
    <location>
        <begin position="157"/>
        <end position="193"/>
    </location>
</feature>
<protein>
    <submittedName>
        <fullName evidence="15">Proopiomelanocortin a</fullName>
    </submittedName>
</protein>
<evidence type="ECO:0000256" key="1">
    <source>
        <dbReference type="ARBA" id="ARBA00002965"/>
    </source>
</evidence>
<comment type="function">
    <text evidence="1">Stimulates the adrenal glands to release cortisol.</text>
</comment>
<evidence type="ECO:0000256" key="2">
    <source>
        <dbReference type="ARBA" id="ARBA00003192"/>
    </source>
</evidence>
<reference evidence="15" key="2">
    <citation type="submission" date="2025-09" db="UniProtKB">
        <authorList>
            <consortium name="Ensembl"/>
        </authorList>
    </citation>
    <scope>IDENTIFICATION</scope>
</reference>
<dbReference type="PANTHER" id="PTHR11416">
    <property type="entry name" value="PRO-OPIOMELANOCORTIN"/>
    <property type="match status" value="1"/>
</dbReference>